<name>A0ABV3FZY8_9NOCA</name>
<gene>
    <name evidence="1" type="ORF">AB0I48_25885</name>
</gene>
<evidence type="ECO:0000313" key="2">
    <source>
        <dbReference type="Proteomes" id="UP001551695"/>
    </source>
</evidence>
<accession>A0ABV3FZY8</accession>
<dbReference type="RefSeq" id="WP_357787134.1">
    <property type="nucleotide sequence ID" value="NZ_JBFAKC010000013.1"/>
</dbReference>
<organism evidence="1 2">
    <name type="scientific">Nocardia aurea</name>
    <dbReference type="NCBI Taxonomy" id="2144174"/>
    <lineage>
        <taxon>Bacteria</taxon>
        <taxon>Bacillati</taxon>
        <taxon>Actinomycetota</taxon>
        <taxon>Actinomycetes</taxon>
        <taxon>Mycobacteriales</taxon>
        <taxon>Nocardiaceae</taxon>
        <taxon>Nocardia</taxon>
    </lineage>
</organism>
<sequence length="253" mass="28100">MTDMAKAAKEAPDLDALRAAATALRAEDLDPRWLANLVGAESGSWPEFAALVHRIVPPDDRWIVVELCRRTLTAPGSRLELDKDTRVGKPFFHHGDLVVAGDLRVVAPFLVTGSVTVRNVFTDSGPDSAVMIGDGLRARAVYTDGEMYVSGTISAEIVYCYYNDHTLEAKAIEAGLVIEDDHCVLATVRAEHHFDMDTFRQGYGEGVQDRLRELLAPEVFVHEHDDEPRMDHRLLFERLHQGLEVLRPAPAHP</sequence>
<proteinExistence type="predicted"/>
<keyword evidence="2" id="KW-1185">Reference proteome</keyword>
<dbReference type="EMBL" id="JBFAKC010000013">
    <property type="protein sequence ID" value="MEV0711000.1"/>
    <property type="molecule type" value="Genomic_DNA"/>
</dbReference>
<comment type="caution">
    <text evidence="1">The sequence shown here is derived from an EMBL/GenBank/DDBJ whole genome shotgun (WGS) entry which is preliminary data.</text>
</comment>
<reference evidence="1 2" key="1">
    <citation type="submission" date="2024-06" db="EMBL/GenBank/DDBJ databases">
        <title>The Natural Products Discovery Center: Release of the First 8490 Sequenced Strains for Exploring Actinobacteria Biosynthetic Diversity.</title>
        <authorList>
            <person name="Kalkreuter E."/>
            <person name="Kautsar S.A."/>
            <person name="Yang D."/>
            <person name="Bader C.D."/>
            <person name="Teijaro C.N."/>
            <person name="Fluegel L."/>
            <person name="Davis C.M."/>
            <person name="Simpson J.R."/>
            <person name="Lauterbach L."/>
            <person name="Steele A.D."/>
            <person name="Gui C."/>
            <person name="Meng S."/>
            <person name="Li G."/>
            <person name="Viehrig K."/>
            <person name="Ye F."/>
            <person name="Su P."/>
            <person name="Kiefer A.F."/>
            <person name="Nichols A."/>
            <person name="Cepeda A.J."/>
            <person name="Yan W."/>
            <person name="Fan B."/>
            <person name="Jiang Y."/>
            <person name="Adhikari A."/>
            <person name="Zheng C.-J."/>
            <person name="Schuster L."/>
            <person name="Cowan T.M."/>
            <person name="Smanski M.J."/>
            <person name="Chevrette M.G."/>
            <person name="De Carvalho L.P.S."/>
            <person name="Shen B."/>
        </authorList>
    </citation>
    <scope>NUCLEOTIDE SEQUENCE [LARGE SCALE GENOMIC DNA]</scope>
    <source>
        <strain evidence="1 2">NPDC050403</strain>
    </source>
</reference>
<evidence type="ECO:0000313" key="1">
    <source>
        <dbReference type="EMBL" id="MEV0711000.1"/>
    </source>
</evidence>
<protein>
    <submittedName>
        <fullName evidence="1">Uncharacterized protein</fullName>
    </submittedName>
</protein>
<dbReference type="Proteomes" id="UP001551695">
    <property type="component" value="Unassembled WGS sequence"/>
</dbReference>